<sequence>MSPLSRAVATGSTVTVSSTTPQQGDKLTFTWATDAPDPKNWIGVYDGTRQPGTGSALVWAYVTGTSGELALDTSKLTGGPYTAYFLAKDGYGILAQTDPFTFAASTGGSGGTGGTGTPGSDSVAVTTAAPYYEGDPLTFHWTTDAPDATNWIGIYDGSRLPGVGSSLVWDYTPAASGDLTLDTSGLTGGPYTAYLLAKDGYGILARTAPFSFVPRPVIPRPHAVVDALTTAAQTAGSAFSVALGGLWIRPAGNAAGAPAFTRVIGDSWLAVAKDGTVSGKAPSFGSKKPGRVVVAVTDSAVGSDTVTVQVPVRSSRDRLQIKIATLNLWDAGTHIDGFLEKQLRLVLTQGLDVVAIQESGGTGAKDLAQALGWQAYQGAAGLGIVSRYPLTDLVAPTAALPAAAATVRLPGGRTLRLWTAQLDEAGYGPYAVLAGRSAAQIEAAEKLTLRYRQAQALVAAMRRDISSDVPVVLAAGLASPSHLDWTDKTSAAHGGVGRVRWPVTELLEQARLDDAFREANPNPAKAPGITWSPVTPQHAGGGAEPQDRIDQVQYSGPLKVEEAHSLFTGWPQVVPGTAANGWPSDHAAAVVTFSLSARG</sequence>
<name>A0ABV8HXL6_9ACTN</name>
<evidence type="ECO:0000256" key="1">
    <source>
        <dbReference type="SAM" id="MobiDB-lite"/>
    </source>
</evidence>
<dbReference type="RefSeq" id="WP_386436096.1">
    <property type="nucleotide sequence ID" value="NZ_JBHSBB010000029.1"/>
</dbReference>
<dbReference type="SUPFAM" id="SSF56219">
    <property type="entry name" value="DNase I-like"/>
    <property type="match status" value="1"/>
</dbReference>
<dbReference type="EMBL" id="JBHSBB010000029">
    <property type="protein sequence ID" value="MFC4035698.1"/>
    <property type="molecule type" value="Genomic_DNA"/>
</dbReference>
<feature type="region of interest" description="Disordered" evidence="1">
    <location>
        <begin position="522"/>
        <end position="547"/>
    </location>
</feature>
<dbReference type="PANTHER" id="PTHR41349:SF1">
    <property type="entry name" value="PROTEIN CBG08683"/>
    <property type="match status" value="1"/>
</dbReference>
<evidence type="ECO:0008006" key="4">
    <source>
        <dbReference type="Google" id="ProtNLM"/>
    </source>
</evidence>
<dbReference type="Gene3D" id="3.60.10.10">
    <property type="entry name" value="Endonuclease/exonuclease/phosphatase"/>
    <property type="match status" value="1"/>
</dbReference>
<feature type="compositionally biased region" description="Low complexity" evidence="1">
    <location>
        <begin position="7"/>
        <end position="20"/>
    </location>
</feature>
<dbReference type="PANTHER" id="PTHR41349">
    <property type="match status" value="1"/>
</dbReference>
<reference evidence="3" key="1">
    <citation type="journal article" date="2019" name="Int. J. Syst. Evol. Microbiol.">
        <title>The Global Catalogue of Microorganisms (GCM) 10K type strain sequencing project: providing services to taxonomists for standard genome sequencing and annotation.</title>
        <authorList>
            <consortium name="The Broad Institute Genomics Platform"/>
            <consortium name="The Broad Institute Genome Sequencing Center for Infectious Disease"/>
            <person name="Wu L."/>
            <person name="Ma J."/>
        </authorList>
    </citation>
    <scope>NUCLEOTIDE SEQUENCE [LARGE SCALE GENOMIC DNA]</scope>
    <source>
        <strain evidence="3">CGMCC 4.7237</strain>
    </source>
</reference>
<gene>
    <name evidence="2" type="ORF">ACFO3J_30135</name>
</gene>
<organism evidence="2 3">
    <name type="scientific">Streptomyces polygonati</name>
    <dbReference type="NCBI Taxonomy" id="1617087"/>
    <lineage>
        <taxon>Bacteria</taxon>
        <taxon>Bacillati</taxon>
        <taxon>Actinomycetota</taxon>
        <taxon>Actinomycetes</taxon>
        <taxon>Kitasatosporales</taxon>
        <taxon>Streptomycetaceae</taxon>
        <taxon>Streptomyces</taxon>
    </lineage>
</organism>
<dbReference type="Proteomes" id="UP001595765">
    <property type="component" value="Unassembled WGS sequence"/>
</dbReference>
<evidence type="ECO:0000313" key="2">
    <source>
        <dbReference type="EMBL" id="MFC4035698.1"/>
    </source>
</evidence>
<evidence type="ECO:0000313" key="3">
    <source>
        <dbReference type="Proteomes" id="UP001595765"/>
    </source>
</evidence>
<accession>A0ABV8HXL6</accession>
<protein>
    <recommendedName>
        <fullName evidence="4">Exonuclease III</fullName>
    </recommendedName>
</protein>
<keyword evidence="3" id="KW-1185">Reference proteome</keyword>
<dbReference type="InterPro" id="IPR036691">
    <property type="entry name" value="Endo/exonu/phosph_ase_sf"/>
</dbReference>
<proteinExistence type="predicted"/>
<comment type="caution">
    <text evidence="2">The sequence shown here is derived from an EMBL/GenBank/DDBJ whole genome shotgun (WGS) entry which is preliminary data.</text>
</comment>
<feature type="region of interest" description="Disordered" evidence="1">
    <location>
        <begin position="1"/>
        <end position="21"/>
    </location>
</feature>